<sequence>MEGIYMQGKQHSRHPRHTQSPGSFKSIPIGRRDKMQVYIGGYGITVEDLGAFLEQVNGPPEEKLRMSTIAINFERWYNKNRLYERGIPKFLVYQDSEDTEILFIYATHNATGWEEIPEYDDAKKARDELVNAMGHGFTAEKMRWMTVPHRKIRVWQFKECCATYSLLFVIKRAQSTSSPPSLDGRTRFRSAFTYTAGEAPSDEASPISAPEPSEGTTCDA</sequence>
<gene>
    <name evidence="2" type="ORF">EVG20_g9101</name>
</gene>
<evidence type="ECO:0000313" key="3">
    <source>
        <dbReference type="Proteomes" id="UP000298327"/>
    </source>
</evidence>
<keyword evidence="3" id="KW-1185">Reference proteome</keyword>
<protein>
    <submittedName>
        <fullName evidence="2">Uncharacterized protein</fullName>
    </submittedName>
</protein>
<comment type="caution">
    <text evidence="2">The sequence shown here is derived from an EMBL/GenBank/DDBJ whole genome shotgun (WGS) entry which is preliminary data.</text>
</comment>
<dbReference type="Proteomes" id="UP000298327">
    <property type="component" value="Unassembled WGS sequence"/>
</dbReference>
<accession>A0A4Y9Y0W2</accession>
<evidence type="ECO:0000256" key="1">
    <source>
        <dbReference type="SAM" id="MobiDB-lite"/>
    </source>
</evidence>
<proteinExistence type="predicted"/>
<dbReference type="EMBL" id="SEOQ01000866">
    <property type="protein sequence ID" value="TFY56005.1"/>
    <property type="molecule type" value="Genomic_DNA"/>
</dbReference>
<name>A0A4Y9Y0W2_9AGAM</name>
<feature type="region of interest" description="Disordered" evidence="1">
    <location>
        <begin position="1"/>
        <end position="26"/>
    </location>
</feature>
<reference evidence="2 3" key="1">
    <citation type="submission" date="2019-02" db="EMBL/GenBank/DDBJ databases">
        <title>Genome sequencing of the rare red list fungi Dentipellis fragilis.</title>
        <authorList>
            <person name="Buettner E."/>
            <person name="Kellner H."/>
        </authorList>
    </citation>
    <scope>NUCLEOTIDE SEQUENCE [LARGE SCALE GENOMIC DNA]</scope>
    <source>
        <strain evidence="2 3">DSM 105465</strain>
    </source>
</reference>
<dbReference type="AlphaFoldDB" id="A0A4Y9Y0W2"/>
<evidence type="ECO:0000313" key="2">
    <source>
        <dbReference type="EMBL" id="TFY56005.1"/>
    </source>
</evidence>
<organism evidence="2 3">
    <name type="scientific">Dentipellis fragilis</name>
    <dbReference type="NCBI Taxonomy" id="205917"/>
    <lineage>
        <taxon>Eukaryota</taxon>
        <taxon>Fungi</taxon>
        <taxon>Dikarya</taxon>
        <taxon>Basidiomycota</taxon>
        <taxon>Agaricomycotina</taxon>
        <taxon>Agaricomycetes</taxon>
        <taxon>Russulales</taxon>
        <taxon>Hericiaceae</taxon>
        <taxon>Dentipellis</taxon>
    </lineage>
</organism>
<feature type="region of interest" description="Disordered" evidence="1">
    <location>
        <begin position="196"/>
        <end position="220"/>
    </location>
</feature>